<dbReference type="Proteomes" id="UP001239994">
    <property type="component" value="Unassembled WGS sequence"/>
</dbReference>
<feature type="domain" description="Ig-like" evidence="10">
    <location>
        <begin position="118"/>
        <end position="204"/>
    </location>
</feature>
<keyword evidence="3" id="KW-0732">Signal</keyword>
<keyword evidence="8" id="KW-0393">Immunoglobulin domain</keyword>
<dbReference type="InterPro" id="IPR036179">
    <property type="entry name" value="Ig-like_dom_sf"/>
</dbReference>
<keyword evidence="4" id="KW-0677">Repeat</keyword>
<keyword evidence="7" id="KW-0325">Glycoprotein</keyword>
<evidence type="ECO:0000259" key="10">
    <source>
        <dbReference type="PROSITE" id="PS50835"/>
    </source>
</evidence>
<dbReference type="SUPFAM" id="SSF48726">
    <property type="entry name" value="Immunoglobulin"/>
    <property type="match status" value="3"/>
</dbReference>
<proteinExistence type="predicted"/>
<evidence type="ECO:0000313" key="11">
    <source>
        <dbReference type="EMBL" id="KAK1797980.1"/>
    </source>
</evidence>
<dbReference type="FunFam" id="2.60.40.10:FF:000273">
    <property type="entry name" value="contactin-3 isoform X1"/>
    <property type="match status" value="1"/>
</dbReference>
<evidence type="ECO:0000256" key="6">
    <source>
        <dbReference type="ARBA" id="ARBA00023157"/>
    </source>
</evidence>
<dbReference type="GO" id="GO:0005886">
    <property type="term" value="C:plasma membrane"/>
    <property type="evidence" value="ECO:0007669"/>
    <property type="project" value="UniProtKB-SubCell"/>
</dbReference>
<comment type="subcellular location">
    <subcellularLocation>
        <location evidence="1">Cell membrane</location>
    </subcellularLocation>
</comment>
<feature type="compositionally biased region" description="Basic and acidic residues" evidence="9">
    <location>
        <begin position="73"/>
        <end position="86"/>
    </location>
</feature>
<dbReference type="AlphaFoldDB" id="A0AAD8ZFD3"/>
<dbReference type="InterPro" id="IPR003599">
    <property type="entry name" value="Ig_sub"/>
</dbReference>
<evidence type="ECO:0000256" key="5">
    <source>
        <dbReference type="ARBA" id="ARBA00023136"/>
    </source>
</evidence>
<keyword evidence="5" id="KW-0472">Membrane</keyword>
<evidence type="ECO:0000256" key="7">
    <source>
        <dbReference type="ARBA" id="ARBA00023180"/>
    </source>
</evidence>
<keyword evidence="2" id="KW-1003">Cell membrane</keyword>
<sequence>MGARRDVSCFSSSALPPPISASPGLLSALDQAVGDLENSFLHSCVTMSEASYPGTNTTDPDTRRGALPTGTERTSETAKEIADSSEQKAEFPLSVSMSVVSRPLSGVLVGWPQAAGTPRFSGQPEGAVVRTGDSQVLGCEVNADLVSFVRWERDREPVEAGPRVYTLPSGTLVVSNATEADAGTYRCVLENAGPTKTSEEAELQVLPETWAWRQLEFLQQPGPTSRAVGEGAVLPCVVSGYPPAYVRWTHDGDPVDESDGRFLVLGGGSLQIFNLTEEDAGIYFCLADNANDSIEAQTELTVQELRKCGRKVSSVSGTTTWCDLASEDARALFIYPEIKGERESKLSPFFPAAPPQFLKRPADTYAREAADVLLECEVAGSPAPTIRWLKNGDAVIPSDYFRIVKEQNLQVLGLVKSDEGFYQCLVENEAGNSQASAQLIILDQACVSMSAVVPGCGSVWRVRNFPPVRAERLVTL</sequence>
<accession>A0AAD8ZFD3</accession>
<dbReference type="PANTHER" id="PTHR44170:SF14">
    <property type="entry name" value="NEOGENIN"/>
    <property type="match status" value="1"/>
</dbReference>
<dbReference type="PANTHER" id="PTHR44170">
    <property type="entry name" value="PROTEIN SIDEKICK"/>
    <property type="match status" value="1"/>
</dbReference>
<feature type="domain" description="Ig-like" evidence="10">
    <location>
        <begin position="355"/>
        <end position="440"/>
    </location>
</feature>
<evidence type="ECO:0000256" key="1">
    <source>
        <dbReference type="ARBA" id="ARBA00004236"/>
    </source>
</evidence>
<protein>
    <recommendedName>
        <fullName evidence="10">Ig-like domain-containing protein</fullName>
    </recommendedName>
</protein>
<organism evidence="11 12">
    <name type="scientific">Electrophorus voltai</name>
    <dbReference type="NCBI Taxonomy" id="2609070"/>
    <lineage>
        <taxon>Eukaryota</taxon>
        <taxon>Metazoa</taxon>
        <taxon>Chordata</taxon>
        <taxon>Craniata</taxon>
        <taxon>Vertebrata</taxon>
        <taxon>Euteleostomi</taxon>
        <taxon>Actinopterygii</taxon>
        <taxon>Neopterygii</taxon>
        <taxon>Teleostei</taxon>
        <taxon>Ostariophysi</taxon>
        <taxon>Gymnotiformes</taxon>
        <taxon>Gymnotoidei</taxon>
        <taxon>Gymnotidae</taxon>
        <taxon>Electrophorus</taxon>
    </lineage>
</organism>
<dbReference type="InterPro" id="IPR007110">
    <property type="entry name" value="Ig-like_dom"/>
</dbReference>
<dbReference type="InterPro" id="IPR013783">
    <property type="entry name" value="Ig-like_fold"/>
</dbReference>
<reference evidence="11" key="1">
    <citation type="submission" date="2023-03" db="EMBL/GenBank/DDBJ databases">
        <title>Electrophorus voltai genome.</title>
        <authorList>
            <person name="Bian C."/>
        </authorList>
    </citation>
    <scope>NUCLEOTIDE SEQUENCE</scope>
    <source>
        <strain evidence="11">CB-2022</strain>
        <tissue evidence="11">Muscle</tissue>
    </source>
</reference>
<dbReference type="InterPro" id="IPR013098">
    <property type="entry name" value="Ig_I-set"/>
</dbReference>
<dbReference type="Gene3D" id="2.60.40.10">
    <property type="entry name" value="Immunoglobulins"/>
    <property type="match status" value="3"/>
</dbReference>
<dbReference type="FunFam" id="2.60.40.10:FF:000004">
    <property type="entry name" value="DCC isoform 1"/>
    <property type="match status" value="2"/>
</dbReference>
<dbReference type="EMBL" id="JAROKS010000012">
    <property type="protein sequence ID" value="KAK1797980.1"/>
    <property type="molecule type" value="Genomic_DNA"/>
</dbReference>
<evidence type="ECO:0000256" key="9">
    <source>
        <dbReference type="SAM" id="MobiDB-lite"/>
    </source>
</evidence>
<dbReference type="Pfam" id="PF13927">
    <property type="entry name" value="Ig_3"/>
    <property type="match status" value="1"/>
</dbReference>
<dbReference type="SMART" id="SM00409">
    <property type="entry name" value="IG"/>
    <property type="match status" value="3"/>
</dbReference>
<feature type="compositionally biased region" description="Polar residues" evidence="9">
    <location>
        <begin position="49"/>
        <end position="59"/>
    </location>
</feature>
<name>A0AAD8ZFD3_9TELE</name>
<dbReference type="PROSITE" id="PS50835">
    <property type="entry name" value="IG_LIKE"/>
    <property type="match status" value="3"/>
</dbReference>
<evidence type="ECO:0000313" key="12">
    <source>
        <dbReference type="Proteomes" id="UP001239994"/>
    </source>
</evidence>
<feature type="domain" description="Ig-like" evidence="10">
    <location>
        <begin position="207"/>
        <end position="301"/>
    </location>
</feature>
<dbReference type="InterPro" id="IPR003598">
    <property type="entry name" value="Ig_sub2"/>
</dbReference>
<dbReference type="CDD" id="cd00096">
    <property type="entry name" value="Ig"/>
    <property type="match status" value="2"/>
</dbReference>
<evidence type="ECO:0000256" key="2">
    <source>
        <dbReference type="ARBA" id="ARBA00022475"/>
    </source>
</evidence>
<comment type="caution">
    <text evidence="11">The sequence shown here is derived from an EMBL/GenBank/DDBJ whole genome shotgun (WGS) entry which is preliminary data.</text>
</comment>
<keyword evidence="6" id="KW-1015">Disulfide bond</keyword>
<dbReference type="Pfam" id="PF07679">
    <property type="entry name" value="I-set"/>
    <property type="match status" value="2"/>
</dbReference>
<feature type="region of interest" description="Disordered" evidence="9">
    <location>
        <begin position="49"/>
        <end position="86"/>
    </location>
</feature>
<dbReference type="GO" id="GO:0098609">
    <property type="term" value="P:cell-cell adhesion"/>
    <property type="evidence" value="ECO:0007669"/>
    <property type="project" value="TreeGrafter"/>
</dbReference>
<evidence type="ECO:0000256" key="3">
    <source>
        <dbReference type="ARBA" id="ARBA00022729"/>
    </source>
</evidence>
<evidence type="ECO:0000256" key="8">
    <source>
        <dbReference type="ARBA" id="ARBA00023319"/>
    </source>
</evidence>
<keyword evidence="12" id="KW-1185">Reference proteome</keyword>
<dbReference type="SMART" id="SM00408">
    <property type="entry name" value="IGc2"/>
    <property type="match status" value="3"/>
</dbReference>
<evidence type="ECO:0000256" key="4">
    <source>
        <dbReference type="ARBA" id="ARBA00022737"/>
    </source>
</evidence>
<gene>
    <name evidence="11" type="ORF">P4O66_000502</name>
</gene>